<feature type="transmembrane region" description="Helical" evidence="2">
    <location>
        <begin position="305"/>
        <end position="331"/>
    </location>
</feature>
<feature type="compositionally biased region" description="Polar residues" evidence="1">
    <location>
        <begin position="473"/>
        <end position="496"/>
    </location>
</feature>
<keyword evidence="2" id="KW-1133">Transmembrane helix</keyword>
<comment type="caution">
    <text evidence="4">The sequence shown here is derived from an EMBL/GenBank/DDBJ whole genome shotgun (WGS) entry which is preliminary data.</text>
</comment>
<evidence type="ECO:0000256" key="2">
    <source>
        <dbReference type="SAM" id="Phobius"/>
    </source>
</evidence>
<feature type="transmembrane region" description="Helical" evidence="2">
    <location>
        <begin position="343"/>
        <end position="364"/>
    </location>
</feature>
<dbReference type="GO" id="GO:0016020">
    <property type="term" value="C:membrane"/>
    <property type="evidence" value="ECO:0007669"/>
    <property type="project" value="TreeGrafter"/>
</dbReference>
<name>A0A1Y1XR75_9FUNG</name>
<dbReference type="InterPro" id="IPR053001">
    <property type="entry name" value="MNNG_permease-like"/>
</dbReference>
<feature type="domain" description="DUF3533" evidence="3">
    <location>
        <begin position="187"/>
        <end position="437"/>
    </location>
</feature>
<feature type="domain" description="DUF3533" evidence="3">
    <location>
        <begin position="27"/>
        <end position="156"/>
    </location>
</feature>
<reference evidence="4 5" key="2">
    <citation type="submission" date="2016-08" db="EMBL/GenBank/DDBJ databases">
        <title>Pervasive Adenine N6-methylation of Active Genes in Fungi.</title>
        <authorList>
            <consortium name="DOE Joint Genome Institute"/>
            <person name="Mondo S.J."/>
            <person name="Dannebaum R.O."/>
            <person name="Kuo R.C."/>
            <person name="Labutti K."/>
            <person name="Haridas S."/>
            <person name="Kuo A."/>
            <person name="Salamov A."/>
            <person name="Ahrendt S.R."/>
            <person name="Lipzen A."/>
            <person name="Sullivan W."/>
            <person name="Andreopoulos W.B."/>
            <person name="Clum A."/>
            <person name="Lindquist E."/>
            <person name="Daum C."/>
            <person name="Ramamoorthy G.K."/>
            <person name="Gryganskyi A."/>
            <person name="Culley D."/>
            <person name="Magnuson J.K."/>
            <person name="James T.Y."/>
            <person name="O'Malley M.A."/>
            <person name="Stajich J.E."/>
            <person name="Spatafora J.W."/>
            <person name="Visel A."/>
            <person name="Grigoriev I.V."/>
        </authorList>
    </citation>
    <scope>NUCLEOTIDE SEQUENCE [LARGE SCALE GENOMIC DNA]</scope>
    <source>
        <strain evidence="4 5">S4</strain>
    </source>
</reference>
<dbReference type="PANTHER" id="PTHR34814">
    <property type="entry name" value="NITROSOGUANIDINE RESISTANCE PROTEIN SNG1"/>
    <property type="match status" value="1"/>
</dbReference>
<evidence type="ECO:0000313" key="5">
    <source>
        <dbReference type="Proteomes" id="UP000193944"/>
    </source>
</evidence>
<dbReference type="InterPro" id="IPR022703">
    <property type="entry name" value="DUF3533"/>
</dbReference>
<keyword evidence="2" id="KW-0812">Transmembrane</keyword>
<dbReference type="EMBL" id="MCFG01000001">
    <property type="protein sequence ID" value="ORX88248.1"/>
    <property type="molecule type" value="Genomic_DNA"/>
</dbReference>
<evidence type="ECO:0000313" key="4">
    <source>
        <dbReference type="EMBL" id="ORX88248.1"/>
    </source>
</evidence>
<dbReference type="PANTHER" id="PTHR34814:SF1">
    <property type="entry name" value="NITROSOGUANIDINE RESISTANCE PROTEIN SNG1"/>
    <property type="match status" value="1"/>
</dbReference>
<evidence type="ECO:0000259" key="3">
    <source>
        <dbReference type="Pfam" id="PF12051"/>
    </source>
</evidence>
<feature type="transmembrane region" description="Helical" evidence="2">
    <location>
        <begin position="18"/>
        <end position="44"/>
    </location>
</feature>
<reference evidence="4 5" key="1">
    <citation type="submission" date="2016-08" db="EMBL/GenBank/DDBJ databases">
        <title>A Parts List for Fungal Cellulosomes Revealed by Comparative Genomics.</title>
        <authorList>
            <consortium name="DOE Joint Genome Institute"/>
            <person name="Haitjema C.H."/>
            <person name="Gilmore S.P."/>
            <person name="Henske J.K."/>
            <person name="Solomon K.V."/>
            <person name="De Groot R."/>
            <person name="Kuo A."/>
            <person name="Mondo S.J."/>
            <person name="Salamov A.A."/>
            <person name="Labutti K."/>
            <person name="Zhao Z."/>
            <person name="Chiniquy J."/>
            <person name="Barry K."/>
            <person name="Brewer H.M."/>
            <person name="Purvine S.O."/>
            <person name="Wright A.T."/>
            <person name="Boxma B."/>
            <person name="Van Alen T."/>
            <person name="Hackstein J.H."/>
            <person name="Baker S.E."/>
            <person name="Grigoriev I.V."/>
            <person name="O'Malley M.A."/>
        </authorList>
    </citation>
    <scope>NUCLEOTIDE SEQUENCE [LARGE SCALE GENOMIC DNA]</scope>
    <source>
        <strain evidence="4 5">S4</strain>
    </source>
</reference>
<dbReference type="Pfam" id="PF12051">
    <property type="entry name" value="DUF3533"/>
    <property type="match status" value="2"/>
</dbReference>
<organism evidence="4 5">
    <name type="scientific">Anaeromyces robustus</name>
    <dbReference type="NCBI Taxonomy" id="1754192"/>
    <lineage>
        <taxon>Eukaryota</taxon>
        <taxon>Fungi</taxon>
        <taxon>Fungi incertae sedis</taxon>
        <taxon>Chytridiomycota</taxon>
        <taxon>Chytridiomycota incertae sedis</taxon>
        <taxon>Neocallimastigomycetes</taxon>
        <taxon>Neocallimastigales</taxon>
        <taxon>Neocallimastigaceae</taxon>
        <taxon>Anaeromyces</taxon>
    </lineage>
</organism>
<dbReference type="OrthoDB" id="538718at2759"/>
<keyword evidence="5" id="KW-1185">Reference proteome</keyword>
<evidence type="ECO:0000256" key="1">
    <source>
        <dbReference type="SAM" id="MobiDB-lite"/>
    </source>
</evidence>
<feature type="transmembrane region" description="Helical" evidence="2">
    <location>
        <begin position="370"/>
        <end position="395"/>
    </location>
</feature>
<accession>A0A1Y1XR75</accession>
<proteinExistence type="predicted"/>
<keyword evidence="2" id="KW-0472">Membrane</keyword>
<protein>
    <recommendedName>
        <fullName evidence="3">DUF3533 domain-containing protein</fullName>
    </recommendedName>
</protein>
<feature type="transmembrane region" description="Helical" evidence="2">
    <location>
        <begin position="265"/>
        <end position="285"/>
    </location>
</feature>
<feature type="transmembrane region" description="Helical" evidence="2">
    <location>
        <begin position="431"/>
        <end position="453"/>
    </location>
</feature>
<dbReference type="STRING" id="1754192.A0A1Y1XR75"/>
<dbReference type="AlphaFoldDB" id="A0A1Y1XR75"/>
<feature type="region of interest" description="Disordered" evidence="1">
    <location>
        <begin position="467"/>
        <end position="496"/>
    </location>
</feature>
<dbReference type="Proteomes" id="UP000193944">
    <property type="component" value="Unassembled WGS sequence"/>
</dbReference>
<sequence length="496" mass="56628">MGFLQTIEDFKMSKRFKYIFFGILCVLFPLVITIYGIVYFGGLWDPISRLNNLKVSFVNEDVGCPVTDNLLCLILSTQLPGDLNIGKMIVSKIQSHPQAKDLFDWQYNDNYTEPQCYEYVDNYDRWAVVHIPQNFTQNILSQIKRDQYNNETARNALLGQICQSLQIPQDQCLATLVSKYDVSKLLTSTKANIDYIYDTARSYTSVTFVTTALETIDKTLKQGIAEQLYTLGTLKGQSFNNEFYLDAYNSNFVDIHPLHKFGQNFATFMLYVIIYIAAIATNFVYRKYRPFNNYIQDKKTNTSIFISAISKICINMLYMLVACAFMMLVTFMFGGGQHENNLFCGYLIFVLWAFISLTFCHVVSNLLPLLPFLGVCVIFLVIQLATCGGIVAVPLQPGFWNIGKALPMYYATAEMKYILFDTGGRFSGRNILALLLWALGLAILDVITCVFQLRNVRNLAPQQTKDIEKQDMTHNNNNRVTQQDIENNSNDITNLH</sequence>
<gene>
    <name evidence="4" type="ORF">BCR32DRAFT_688</name>
</gene>